<feature type="region of interest" description="Disordered" evidence="8">
    <location>
        <begin position="522"/>
        <end position="559"/>
    </location>
</feature>
<dbReference type="Pfam" id="PF00512">
    <property type="entry name" value="HisKA"/>
    <property type="match status" value="1"/>
</dbReference>
<dbReference type="Gene3D" id="3.30.565.10">
    <property type="entry name" value="Histidine kinase-like ATPase, C-terminal domain"/>
    <property type="match status" value="1"/>
</dbReference>
<dbReference type="GO" id="GO:0000155">
    <property type="term" value="F:phosphorelay sensor kinase activity"/>
    <property type="evidence" value="ECO:0007669"/>
    <property type="project" value="InterPro"/>
</dbReference>
<feature type="domain" description="Histidine kinase" evidence="9">
    <location>
        <begin position="311"/>
        <end position="531"/>
    </location>
</feature>
<dbReference type="InterPro" id="IPR004358">
    <property type="entry name" value="Sig_transdc_His_kin-like_C"/>
</dbReference>
<dbReference type="InterPro" id="IPR000014">
    <property type="entry name" value="PAS"/>
</dbReference>
<keyword evidence="3" id="KW-0597">Phosphoprotein</keyword>
<evidence type="ECO:0000259" key="9">
    <source>
        <dbReference type="PROSITE" id="PS50109"/>
    </source>
</evidence>
<dbReference type="GO" id="GO:0016036">
    <property type="term" value="P:cellular response to phosphate starvation"/>
    <property type="evidence" value="ECO:0007669"/>
    <property type="project" value="TreeGrafter"/>
</dbReference>
<dbReference type="CDD" id="cd00130">
    <property type="entry name" value="PAS"/>
    <property type="match status" value="1"/>
</dbReference>
<dbReference type="SUPFAM" id="SSF47384">
    <property type="entry name" value="Homodimeric domain of signal transducing histidine kinase"/>
    <property type="match status" value="1"/>
</dbReference>
<dbReference type="CDD" id="cd00082">
    <property type="entry name" value="HisKA"/>
    <property type="match status" value="1"/>
</dbReference>
<evidence type="ECO:0000256" key="6">
    <source>
        <dbReference type="ARBA" id="ARBA00023012"/>
    </source>
</evidence>
<dbReference type="InterPro" id="IPR003018">
    <property type="entry name" value="GAF"/>
</dbReference>
<dbReference type="PRINTS" id="PR00344">
    <property type="entry name" value="BCTRLSENSOR"/>
</dbReference>
<feature type="compositionally biased region" description="Basic and acidic residues" evidence="8">
    <location>
        <begin position="530"/>
        <end position="544"/>
    </location>
</feature>
<dbReference type="InterPro" id="IPR035965">
    <property type="entry name" value="PAS-like_dom_sf"/>
</dbReference>
<dbReference type="Pfam" id="PF01590">
    <property type="entry name" value="GAF"/>
    <property type="match status" value="1"/>
</dbReference>
<evidence type="ECO:0000313" key="12">
    <source>
        <dbReference type="Proteomes" id="UP000178977"/>
    </source>
</evidence>
<keyword evidence="6" id="KW-0902">Two-component regulatory system</keyword>
<evidence type="ECO:0000256" key="4">
    <source>
        <dbReference type="ARBA" id="ARBA00022679"/>
    </source>
</evidence>
<dbReference type="PROSITE" id="PS50112">
    <property type="entry name" value="PAS"/>
    <property type="match status" value="1"/>
</dbReference>
<dbReference type="Gene3D" id="3.30.450.40">
    <property type="match status" value="1"/>
</dbReference>
<keyword evidence="5" id="KW-0418">Kinase</keyword>
<keyword evidence="7" id="KW-0472">Membrane</keyword>
<evidence type="ECO:0000259" key="10">
    <source>
        <dbReference type="PROSITE" id="PS50112"/>
    </source>
</evidence>
<proteinExistence type="predicted"/>
<evidence type="ECO:0000256" key="3">
    <source>
        <dbReference type="ARBA" id="ARBA00022553"/>
    </source>
</evidence>
<gene>
    <name evidence="11" type="ORF">A3A44_02635</name>
</gene>
<dbReference type="SUPFAM" id="SSF55781">
    <property type="entry name" value="GAF domain-like"/>
    <property type="match status" value="1"/>
</dbReference>
<dbReference type="PROSITE" id="PS50109">
    <property type="entry name" value="HIS_KIN"/>
    <property type="match status" value="1"/>
</dbReference>
<dbReference type="STRING" id="1802281.A3A44_02635"/>
<dbReference type="FunFam" id="3.30.565.10:FF:000006">
    <property type="entry name" value="Sensor histidine kinase WalK"/>
    <property type="match status" value="1"/>
</dbReference>
<dbReference type="SMART" id="SM00065">
    <property type="entry name" value="GAF"/>
    <property type="match status" value="1"/>
</dbReference>
<dbReference type="GO" id="GO:0006355">
    <property type="term" value="P:regulation of DNA-templated transcription"/>
    <property type="evidence" value="ECO:0007669"/>
    <property type="project" value="InterPro"/>
</dbReference>
<dbReference type="Pfam" id="PF00989">
    <property type="entry name" value="PAS"/>
    <property type="match status" value="1"/>
</dbReference>
<protein>
    <recommendedName>
        <fullName evidence="2">histidine kinase</fullName>
        <ecNumber evidence="2">2.7.13.3</ecNumber>
    </recommendedName>
</protein>
<dbReference type="SUPFAM" id="SSF55874">
    <property type="entry name" value="ATPase domain of HSP90 chaperone/DNA topoisomerase II/histidine kinase"/>
    <property type="match status" value="1"/>
</dbReference>
<sequence>MEEFAAMQNLLMTLETLSRNLVTQASVDQILEGIMKTLGQALGAIWVNLWDLTPDGKRTFIRQGYGGLAHADQYIRHSREHPINLGTAWIGRAIKTKRPWGTSDSHKDPRLPRSWLTAVKKRNFRAILCVPQIVESAKAMGGMCVYFDRPKVFSDFEMRLISVAANQAAVAILNARTYQDLLAERDKSLGMIRSLNEGVILYDIDGRVTHLNPAAEEILLVSGKEMLGKIVTTDLAERHPSWQNVFNINHLALGDYQTKEYTTEGPNKVVLEVTAIPVRNAEYRKIGAMRILRNITREKEIDLLKSGFITTASHQLRTPATGIRWALASLLQGDAGPLHPKQQKLIAESAQSAAQLVELLGELLLVSRIEEGRFGYGYRIQQLAPVVRKVVANVAIALRERKIALTFAEPPDPLPEVSVNAEAISMAIQNILDNAIRYSPPGKPIRIALALPRNYLVLSISDRGIGIPKEDQKFIFVKFYRAKNAVLFQTEGSGLGLFIAKNIVEKHNGRIEFESAEGRGSQFDIYLPTKPDDMPKERAEERHAAAGSAAEAPPSGGKS</sequence>
<dbReference type="SMART" id="SM00387">
    <property type="entry name" value="HATPase_c"/>
    <property type="match status" value="1"/>
</dbReference>
<dbReference type="InterPro" id="IPR036097">
    <property type="entry name" value="HisK_dim/P_sf"/>
</dbReference>
<feature type="domain" description="PAS" evidence="10">
    <location>
        <begin position="191"/>
        <end position="235"/>
    </location>
</feature>
<dbReference type="GO" id="GO:0005886">
    <property type="term" value="C:plasma membrane"/>
    <property type="evidence" value="ECO:0007669"/>
    <property type="project" value="TreeGrafter"/>
</dbReference>
<dbReference type="InterPro" id="IPR003594">
    <property type="entry name" value="HATPase_dom"/>
</dbReference>
<dbReference type="AlphaFoldDB" id="A0A1G2LG09"/>
<dbReference type="EMBL" id="MHQT01000013">
    <property type="protein sequence ID" value="OHA09762.1"/>
    <property type="molecule type" value="Genomic_DNA"/>
</dbReference>
<dbReference type="InterPro" id="IPR036890">
    <property type="entry name" value="HATPase_C_sf"/>
</dbReference>
<dbReference type="NCBIfam" id="TIGR00229">
    <property type="entry name" value="sensory_box"/>
    <property type="match status" value="1"/>
</dbReference>
<keyword evidence="4" id="KW-0808">Transferase</keyword>
<name>A0A1G2LG09_9BACT</name>
<dbReference type="InterPro" id="IPR050351">
    <property type="entry name" value="BphY/WalK/GraS-like"/>
</dbReference>
<dbReference type="SMART" id="SM00388">
    <property type="entry name" value="HisKA"/>
    <property type="match status" value="1"/>
</dbReference>
<dbReference type="InterPro" id="IPR029016">
    <property type="entry name" value="GAF-like_dom_sf"/>
</dbReference>
<evidence type="ECO:0000256" key="1">
    <source>
        <dbReference type="ARBA" id="ARBA00000085"/>
    </source>
</evidence>
<dbReference type="PANTHER" id="PTHR45453:SF1">
    <property type="entry name" value="PHOSPHATE REGULON SENSOR PROTEIN PHOR"/>
    <property type="match status" value="1"/>
</dbReference>
<comment type="catalytic activity">
    <reaction evidence="1">
        <text>ATP + protein L-histidine = ADP + protein N-phospho-L-histidine.</text>
        <dbReference type="EC" id="2.7.13.3"/>
    </reaction>
</comment>
<feature type="compositionally biased region" description="Low complexity" evidence="8">
    <location>
        <begin position="545"/>
        <end position="559"/>
    </location>
</feature>
<reference evidence="11 12" key="1">
    <citation type="journal article" date="2016" name="Nat. Commun.">
        <title>Thousands of microbial genomes shed light on interconnected biogeochemical processes in an aquifer system.</title>
        <authorList>
            <person name="Anantharaman K."/>
            <person name="Brown C.T."/>
            <person name="Hug L.A."/>
            <person name="Sharon I."/>
            <person name="Castelle C.J."/>
            <person name="Probst A.J."/>
            <person name="Thomas B.C."/>
            <person name="Singh A."/>
            <person name="Wilkins M.J."/>
            <person name="Karaoz U."/>
            <person name="Brodie E.L."/>
            <person name="Williams K.H."/>
            <person name="Hubbard S.S."/>
            <person name="Banfield J.F."/>
        </authorList>
    </citation>
    <scope>NUCLEOTIDE SEQUENCE [LARGE SCALE GENOMIC DNA]</scope>
</reference>
<dbReference type="InterPro" id="IPR013767">
    <property type="entry name" value="PAS_fold"/>
</dbReference>
<dbReference type="EC" id="2.7.13.3" evidence="2"/>
<dbReference type="Pfam" id="PF02518">
    <property type="entry name" value="HATPase_c"/>
    <property type="match status" value="1"/>
</dbReference>
<accession>A0A1G2LG09</accession>
<organism evidence="11 12">
    <name type="scientific">Candidatus Sungbacteria bacterium RIFCSPLOWO2_01_FULL_60_25</name>
    <dbReference type="NCBI Taxonomy" id="1802281"/>
    <lineage>
        <taxon>Bacteria</taxon>
        <taxon>Candidatus Sungiibacteriota</taxon>
    </lineage>
</organism>
<evidence type="ECO:0000256" key="7">
    <source>
        <dbReference type="ARBA" id="ARBA00023136"/>
    </source>
</evidence>
<dbReference type="InterPro" id="IPR003661">
    <property type="entry name" value="HisK_dim/P_dom"/>
</dbReference>
<evidence type="ECO:0000313" key="11">
    <source>
        <dbReference type="EMBL" id="OHA09762.1"/>
    </source>
</evidence>
<dbReference type="CDD" id="cd00075">
    <property type="entry name" value="HATPase"/>
    <property type="match status" value="1"/>
</dbReference>
<evidence type="ECO:0000256" key="5">
    <source>
        <dbReference type="ARBA" id="ARBA00022777"/>
    </source>
</evidence>
<dbReference type="SUPFAM" id="SSF55785">
    <property type="entry name" value="PYP-like sensor domain (PAS domain)"/>
    <property type="match status" value="1"/>
</dbReference>
<dbReference type="InterPro" id="IPR005467">
    <property type="entry name" value="His_kinase_dom"/>
</dbReference>
<dbReference type="Proteomes" id="UP000178977">
    <property type="component" value="Unassembled WGS sequence"/>
</dbReference>
<dbReference type="SMART" id="SM00091">
    <property type="entry name" value="PAS"/>
    <property type="match status" value="1"/>
</dbReference>
<dbReference type="Gene3D" id="3.30.450.20">
    <property type="entry name" value="PAS domain"/>
    <property type="match status" value="1"/>
</dbReference>
<dbReference type="GO" id="GO:0004721">
    <property type="term" value="F:phosphoprotein phosphatase activity"/>
    <property type="evidence" value="ECO:0007669"/>
    <property type="project" value="TreeGrafter"/>
</dbReference>
<evidence type="ECO:0000256" key="2">
    <source>
        <dbReference type="ARBA" id="ARBA00012438"/>
    </source>
</evidence>
<dbReference type="Gene3D" id="1.10.287.130">
    <property type="match status" value="1"/>
</dbReference>
<evidence type="ECO:0000256" key="8">
    <source>
        <dbReference type="SAM" id="MobiDB-lite"/>
    </source>
</evidence>
<dbReference type="PANTHER" id="PTHR45453">
    <property type="entry name" value="PHOSPHATE REGULON SENSOR PROTEIN PHOR"/>
    <property type="match status" value="1"/>
</dbReference>
<comment type="caution">
    <text evidence="11">The sequence shown here is derived from an EMBL/GenBank/DDBJ whole genome shotgun (WGS) entry which is preliminary data.</text>
</comment>